<evidence type="ECO:0000313" key="2">
    <source>
        <dbReference type="EMBL" id="MBA4665543.1"/>
    </source>
</evidence>
<sequence length="103" mass="11598">MTGDWISFSSDVPGRSMFSPSSSVSLRTLIPSVWVDGDPTTVIFSSVSFSRSSFRPLLLELSDLMNSATLHTRSFSNSKSSLWKSWYPYLTMQRYNLYSLGPI</sequence>
<dbReference type="AlphaFoldDB" id="A0A7C9EH06"/>
<proteinExistence type="predicted"/>
<organism evidence="2">
    <name type="scientific">Opuntia streptacantha</name>
    <name type="common">Prickly pear cactus</name>
    <name type="synonym">Opuntia cardona</name>
    <dbReference type="NCBI Taxonomy" id="393608"/>
    <lineage>
        <taxon>Eukaryota</taxon>
        <taxon>Viridiplantae</taxon>
        <taxon>Streptophyta</taxon>
        <taxon>Embryophyta</taxon>
        <taxon>Tracheophyta</taxon>
        <taxon>Spermatophyta</taxon>
        <taxon>Magnoliopsida</taxon>
        <taxon>eudicotyledons</taxon>
        <taxon>Gunneridae</taxon>
        <taxon>Pentapetalae</taxon>
        <taxon>Caryophyllales</taxon>
        <taxon>Cactineae</taxon>
        <taxon>Cactaceae</taxon>
        <taxon>Opuntioideae</taxon>
        <taxon>Opuntia</taxon>
    </lineage>
</organism>
<reference evidence="2" key="2">
    <citation type="submission" date="2020-07" db="EMBL/GenBank/DDBJ databases">
        <authorList>
            <person name="Vera ALvarez R."/>
            <person name="Arias-Moreno D.M."/>
            <person name="Jimenez-Jacinto V."/>
            <person name="Jimenez-Bremont J.F."/>
            <person name="Swaminathan K."/>
            <person name="Moose S.P."/>
            <person name="Guerrero-Gonzalez M.L."/>
            <person name="Marino-Ramirez L."/>
            <person name="Landsman D."/>
            <person name="Rodriguez-Kessler M."/>
            <person name="Delgado-Sanchez P."/>
        </authorList>
    </citation>
    <scope>NUCLEOTIDE SEQUENCE</scope>
    <source>
        <tissue evidence="2">Cladode</tissue>
    </source>
</reference>
<dbReference type="EMBL" id="GISG01227563">
    <property type="protein sequence ID" value="MBA4665543.1"/>
    <property type="molecule type" value="Transcribed_RNA"/>
</dbReference>
<reference evidence="2" key="1">
    <citation type="journal article" date="2013" name="J. Plant Res.">
        <title>Effect of fungi and light on seed germination of three Opuntia species from semiarid lands of central Mexico.</title>
        <authorList>
            <person name="Delgado-Sanchez P."/>
            <person name="Jimenez-Bremont J.F."/>
            <person name="Guerrero-Gonzalez Mde L."/>
            <person name="Flores J."/>
        </authorList>
    </citation>
    <scope>NUCLEOTIDE SEQUENCE</scope>
    <source>
        <tissue evidence="2">Cladode</tissue>
    </source>
</reference>
<protein>
    <submittedName>
        <fullName evidence="2">Uncharacterized protein</fullName>
    </submittedName>
</protein>
<evidence type="ECO:0000256" key="1">
    <source>
        <dbReference type="SAM" id="MobiDB-lite"/>
    </source>
</evidence>
<name>A0A7C9EH06_OPUST</name>
<accession>A0A7C9EH06</accession>
<feature type="region of interest" description="Disordered" evidence="1">
    <location>
        <begin position="1"/>
        <end position="20"/>
    </location>
</feature>